<dbReference type="GO" id="GO:0102559">
    <property type="term" value="F:peptide chain release factor N(5)-glutamine methyltransferase activity"/>
    <property type="evidence" value="ECO:0007669"/>
    <property type="project" value="UniProtKB-EC"/>
</dbReference>
<dbReference type="Gene3D" id="3.40.50.150">
    <property type="entry name" value="Vaccinia Virus protein VP39"/>
    <property type="match status" value="1"/>
</dbReference>
<dbReference type="PANTHER" id="PTHR18895:SF74">
    <property type="entry name" value="MTRF1L RELEASE FACTOR GLUTAMINE METHYLTRANSFERASE"/>
    <property type="match status" value="1"/>
</dbReference>
<evidence type="ECO:0000256" key="4">
    <source>
        <dbReference type="ARBA" id="ARBA00022691"/>
    </source>
</evidence>
<dbReference type="PANTHER" id="PTHR18895">
    <property type="entry name" value="HEMK METHYLTRANSFERASE"/>
    <property type="match status" value="1"/>
</dbReference>
<dbReference type="PROSITE" id="PS00092">
    <property type="entry name" value="N6_MTASE"/>
    <property type="match status" value="1"/>
</dbReference>
<evidence type="ECO:0000313" key="7">
    <source>
        <dbReference type="EMBL" id="SFV37230.1"/>
    </source>
</evidence>
<keyword evidence="3 7" id="KW-0808">Transferase</keyword>
<name>A0A1I7NRJ8_9HYPH</name>
<proteinExistence type="predicted"/>
<dbReference type="InterPro" id="IPR002052">
    <property type="entry name" value="DNA_methylase_N6_adenine_CS"/>
</dbReference>
<evidence type="ECO:0000256" key="1">
    <source>
        <dbReference type="ARBA" id="ARBA00012771"/>
    </source>
</evidence>
<organism evidence="7 8">
    <name type="scientific">Devosia crocina</name>
    <dbReference type="NCBI Taxonomy" id="429728"/>
    <lineage>
        <taxon>Bacteria</taxon>
        <taxon>Pseudomonadati</taxon>
        <taxon>Pseudomonadota</taxon>
        <taxon>Alphaproteobacteria</taxon>
        <taxon>Hyphomicrobiales</taxon>
        <taxon>Devosiaceae</taxon>
        <taxon>Devosia</taxon>
    </lineage>
</organism>
<gene>
    <name evidence="7" type="ORF">SAMN05216456_2817</name>
</gene>
<evidence type="ECO:0000256" key="3">
    <source>
        <dbReference type="ARBA" id="ARBA00022679"/>
    </source>
</evidence>
<feature type="domain" description="Methyltransferase small" evidence="6">
    <location>
        <begin position="36"/>
        <end position="135"/>
    </location>
</feature>
<dbReference type="RefSeq" id="WP_425284897.1">
    <property type="nucleotide sequence ID" value="NZ_FPCK01000003.1"/>
</dbReference>
<dbReference type="InterPro" id="IPR029063">
    <property type="entry name" value="SAM-dependent_MTases_sf"/>
</dbReference>
<dbReference type="Pfam" id="PF05175">
    <property type="entry name" value="MTS"/>
    <property type="match status" value="1"/>
</dbReference>
<dbReference type="NCBIfam" id="TIGR00536">
    <property type="entry name" value="hemK_fam"/>
    <property type="match status" value="1"/>
</dbReference>
<evidence type="ECO:0000259" key="6">
    <source>
        <dbReference type="Pfam" id="PF05175"/>
    </source>
</evidence>
<dbReference type="CDD" id="cd02440">
    <property type="entry name" value="AdoMet_MTases"/>
    <property type="match status" value="1"/>
</dbReference>
<dbReference type="STRING" id="429728.SAMN05216456_2817"/>
<dbReference type="Proteomes" id="UP000199074">
    <property type="component" value="Unassembled WGS sequence"/>
</dbReference>
<evidence type="ECO:0000256" key="5">
    <source>
        <dbReference type="ARBA" id="ARBA00048391"/>
    </source>
</evidence>
<dbReference type="InterPro" id="IPR004556">
    <property type="entry name" value="HemK-like"/>
</dbReference>
<sequence>MLSAENLHQFLSISLLAGPGVLAPRAETELLGRTVLALLADTAEPLVIDMCCGSGNLGLAIAHARPDAEVLMSDLTDETVAQARSNVERLGLGARVQVGQGDLFAGVDPLLRGRRADLIVCNPPYISTGKLEGESAHLLENEPREAFDAGAYGIAIHQRLIAEAPDYLAPDGRLAFEFGHGQERQISLLFRRSGLYAPVELIADALGQPRVAHTKLAHVQSGTSAH</sequence>
<evidence type="ECO:0000256" key="2">
    <source>
        <dbReference type="ARBA" id="ARBA00022603"/>
    </source>
</evidence>
<dbReference type="AlphaFoldDB" id="A0A1I7NRJ8"/>
<evidence type="ECO:0000313" key="8">
    <source>
        <dbReference type="Proteomes" id="UP000199074"/>
    </source>
</evidence>
<dbReference type="GO" id="GO:0032259">
    <property type="term" value="P:methylation"/>
    <property type="evidence" value="ECO:0007669"/>
    <property type="project" value="UniProtKB-KW"/>
</dbReference>
<protein>
    <recommendedName>
        <fullName evidence="1">peptide chain release factor N(5)-glutamine methyltransferase</fullName>
        <ecNumber evidence="1">2.1.1.297</ecNumber>
    </recommendedName>
</protein>
<dbReference type="EC" id="2.1.1.297" evidence="1"/>
<keyword evidence="8" id="KW-1185">Reference proteome</keyword>
<keyword evidence="2 7" id="KW-0489">Methyltransferase</keyword>
<comment type="catalytic activity">
    <reaction evidence="5">
        <text>L-glutaminyl-[peptide chain release factor] + S-adenosyl-L-methionine = N(5)-methyl-L-glutaminyl-[peptide chain release factor] + S-adenosyl-L-homocysteine + H(+)</text>
        <dbReference type="Rhea" id="RHEA:42896"/>
        <dbReference type="Rhea" id="RHEA-COMP:10271"/>
        <dbReference type="Rhea" id="RHEA-COMP:10272"/>
        <dbReference type="ChEBI" id="CHEBI:15378"/>
        <dbReference type="ChEBI" id="CHEBI:30011"/>
        <dbReference type="ChEBI" id="CHEBI:57856"/>
        <dbReference type="ChEBI" id="CHEBI:59789"/>
        <dbReference type="ChEBI" id="CHEBI:61891"/>
        <dbReference type="EC" id="2.1.1.297"/>
    </reaction>
</comment>
<keyword evidence="4" id="KW-0949">S-adenosyl-L-methionine</keyword>
<reference evidence="7 8" key="1">
    <citation type="submission" date="2016-10" db="EMBL/GenBank/DDBJ databases">
        <authorList>
            <person name="de Groot N.N."/>
        </authorList>
    </citation>
    <scope>NUCLEOTIDE SEQUENCE [LARGE SCALE GENOMIC DNA]</scope>
    <source>
        <strain evidence="7 8">IPL20</strain>
    </source>
</reference>
<dbReference type="EMBL" id="FPCK01000003">
    <property type="protein sequence ID" value="SFV37230.1"/>
    <property type="molecule type" value="Genomic_DNA"/>
</dbReference>
<dbReference type="GO" id="GO:0003676">
    <property type="term" value="F:nucleic acid binding"/>
    <property type="evidence" value="ECO:0007669"/>
    <property type="project" value="InterPro"/>
</dbReference>
<dbReference type="InterPro" id="IPR007848">
    <property type="entry name" value="Small_mtfrase_dom"/>
</dbReference>
<accession>A0A1I7NRJ8</accession>
<dbReference type="InterPro" id="IPR050320">
    <property type="entry name" value="N5-glutamine_MTase"/>
</dbReference>
<dbReference type="SUPFAM" id="SSF53335">
    <property type="entry name" value="S-adenosyl-L-methionine-dependent methyltransferases"/>
    <property type="match status" value="1"/>
</dbReference>